<dbReference type="InterPro" id="IPR037696">
    <property type="entry name" value="CCDC77"/>
</dbReference>
<dbReference type="AlphaFoldDB" id="B3RIN3"/>
<reference evidence="2 3" key="1">
    <citation type="journal article" date="2008" name="Nature">
        <title>The Trichoplax genome and the nature of placozoans.</title>
        <authorList>
            <person name="Srivastava M."/>
            <person name="Begovic E."/>
            <person name="Chapman J."/>
            <person name="Putnam N.H."/>
            <person name="Hellsten U."/>
            <person name="Kawashima T."/>
            <person name="Kuo A."/>
            <person name="Mitros T."/>
            <person name="Salamov A."/>
            <person name="Carpenter M.L."/>
            <person name="Signorovitch A.Y."/>
            <person name="Moreno M.A."/>
            <person name="Kamm K."/>
            <person name="Grimwood J."/>
            <person name="Schmutz J."/>
            <person name="Shapiro H."/>
            <person name="Grigoriev I.V."/>
            <person name="Buss L.W."/>
            <person name="Schierwater B."/>
            <person name="Dellaporta S.L."/>
            <person name="Rokhsar D.S."/>
        </authorList>
    </citation>
    <scope>NUCLEOTIDE SEQUENCE [LARGE SCALE GENOMIC DNA]</scope>
    <source>
        <strain evidence="2 3">Grell-BS-1999</strain>
    </source>
</reference>
<accession>B3RIN3</accession>
<dbReference type="STRING" id="10228.B3RIN3"/>
<dbReference type="PhylomeDB" id="B3RIN3"/>
<organism evidence="2 3">
    <name type="scientific">Trichoplax adhaerens</name>
    <name type="common">Trichoplax reptans</name>
    <dbReference type="NCBI Taxonomy" id="10228"/>
    <lineage>
        <taxon>Eukaryota</taxon>
        <taxon>Metazoa</taxon>
        <taxon>Placozoa</taxon>
        <taxon>Uniplacotomia</taxon>
        <taxon>Trichoplacea</taxon>
        <taxon>Trichoplacidae</taxon>
        <taxon>Trichoplax</taxon>
    </lineage>
</organism>
<name>B3RIN3_TRIAD</name>
<protein>
    <recommendedName>
        <fullName evidence="4">Coiled-coil domain-containing protein 77</fullName>
    </recommendedName>
</protein>
<feature type="non-terminal residue" evidence="2">
    <location>
        <position position="450"/>
    </location>
</feature>
<dbReference type="eggNOG" id="ENOG502QT8A">
    <property type="taxonomic scope" value="Eukaryota"/>
</dbReference>
<dbReference type="PANTHER" id="PTHR22091">
    <property type="entry name" value="COILED-COIL DOMAIN-CONTAINING PROTEIN 77"/>
    <property type="match status" value="1"/>
</dbReference>
<dbReference type="PANTHER" id="PTHR22091:SF1">
    <property type="entry name" value="COILED-COIL DOMAIN-CONTAINING PROTEIN 77"/>
    <property type="match status" value="1"/>
</dbReference>
<dbReference type="OMA" id="HLSHMYR"/>
<evidence type="ECO:0000256" key="1">
    <source>
        <dbReference type="SAM" id="Coils"/>
    </source>
</evidence>
<dbReference type="EMBL" id="DS985241">
    <property type="protein sequence ID" value="EDV29749.1"/>
    <property type="molecule type" value="Genomic_DNA"/>
</dbReference>
<evidence type="ECO:0000313" key="2">
    <source>
        <dbReference type="EMBL" id="EDV29749.1"/>
    </source>
</evidence>
<sequence>IPSVNERLGQLRPSKELLEYYRRKITEYDSEQEELAKKLNSFKNLFEEQHKLQSELRQREEEITELQQALSDMQVYLFREREHVLQIYSENSRLKLQEMADRKKIQELLALVNSSDNLESTYFYKTLPDNIVIRKTNSPTELNLDKSVSGNRYIIVGFDKGRDSIAKEESTSCADVETLFLQIESLQAELEEYKKLSKDRITVLLEDRNVRVEEQKATQKRASDNIQLLSDKLQKTQSLLYESTKDFLELKYTTKLKEREWMFNKDNMLQELELLRFEIQNKTTSPMSTVLTANPKVTESDTARQHLLATHFLREQLTQVQKLADMYREQCINFEDELCKLREQEDASQQAFHERTEKLRKRLALMNQRYLALEQRRVLEVEGFKNDIKALRNRLQDVEKQILKVTAGTADDREFRFLKDIQLNAGKSKMILETLKELKVKMYSLESELR</sequence>
<evidence type="ECO:0008006" key="4">
    <source>
        <dbReference type="Google" id="ProtNLM"/>
    </source>
</evidence>
<feature type="coiled-coil region" evidence="1">
    <location>
        <begin position="176"/>
        <end position="232"/>
    </location>
</feature>
<evidence type="ECO:0000313" key="3">
    <source>
        <dbReference type="Proteomes" id="UP000009022"/>
    </source>
</evidence>
<gene>
    <name evidence="2" type="ORF">TRIADDRAFT_2488</name>
</gene>
<feature type="non-terminal residue" evidence="2">
    <location>
        <position position="1"/>
    </location>
</feature>
<dbReference type="InParanoid" id="B3RIN3"/>
<dbReference type="GeneID" id="6750165"/>
<keyword evidence="1" id="KW-0175">Coiled coil</keyword>
<dbReference type="HOGENOM" id="CLU_035281_0_0_1"/>
<feature type="coiled-coil region" evidence="1">
    <location>
        <begin position="356"/>
        <end position="408"/>
    </location>
</feature>
<dbReference type="CTD" id="6750165"/>
<proteinExistence type="predicted"/>
<feature type="coiled-coil region" evidence="1">
    <location>
        <begin position="42"/>
        <end position="69"/>
    </location>
</feature>
<dbReference type="Proteomes" id="UP000009022">
    <property type="component" value="Unassembled WGS sequence"/>
</dbReference>
<dbReference type="GO" id="GO:0005813">
    <property type="term" value="C:centrosome"/>
    <property type="evidence" value="ECO:0000318"/>
    <property type="project" value="GO_Central"/>
</dbReference>
<dbReference type="RefSeq" id="XP_002108951.1">
    <property type="nucleotide sequence ID" value="XM_002108915.1"/>
</dbReference>
<dbReference type="KEGG" id="tad:TRIADDRAFT_2488"/>
<keyword evidence="3" id="KW-1185">Reference proteome</keyword>
<dbReference type="OrthoDB" id="191169at2759"/>